<dbReference type="InterPro" id="IPR006143">
    <property type="entry name" value="RND_pump_MFP"/>
</dbReference>
<dbReference type="GO" id="GO:1990281">
    <property type="term" value="C:efflux pump complex"/>
    <property type="evidence" value="ECO:0007669"/>
    <property type="project" value="TreeGrafter"/>
</dbReference>
<evidence type="ECO:0000259" key="13">
    <source>
        <dbReference type="Pfam" id="PF25917"/>
    </source>
</evidence>
<feature type="domain" description="Multidrug resistance protein MdtA-like beta-barrel" evidence="14">
    <location>
        <begin position="247"/>
        <end position="330"/>
    </location>
</feature>
<keyword evidence="6" id="KW-0997">Cell inner membrane</keyword>
<keyword evidence="11" id="KW-1133">Transmembrane helix</keyword>
<feature type="compositionally biased region" description="Basic and acidic residues" evidence="10">
    <location>
        <begin position="420"/>
        <end position="435"/>
    </location>
</feature>
<dbReference type="Pfam" id="PF25944">
    <property type="entry name" value="Beta-barrel_RND"/>
    <property type="match status" value="1"/>
</dbReference>
<keyword evidence="7 9" id="KW-0175">Coiled coil</keyword>
<feature type="coiled-coil region" evidence="9">
    <location>
        <begin position="141"/>
        <end position="168"/>
    </location>
</feature>
<dbReference type="FunFam" id="2.40.420.20:FF:000001">
    <property type="entry name" value="Efflux RND transporter periplasmic adaptor subunit"/>
    <property type="match status" value="1"/>
</dbReference>
<dbReference type="STRING" id="399739.Pmen_2431"/>
<sequence>MLGGCQCLWCRLPQEVIRFPAMSNASATSATTSRQWLIGLTLLAVLFLLLWWFWPSKPQSQPMGRGRFGDMGPVPVRLVEVEQGNFAIELKALGTVTAYNTVNVRSRVDGELVKVLFEEGQQVKAGDLLAVIDPRPYQVALQQAQGALQENQAQLKNAELDLQRYKGLFAEDSIAKQTLDTQQALVNQYRGSLQSNQADVATAKLNLDFTQIRAPISGRLGLRQLDVGNLVSGGDTTPLVVITQTDPIAVIFTIPEGDLPAVLQRRRDGVTLAVEAWDRGERLKLAEGVLQSLDNQIDTATGTVKLKARFDNAEQMLFPNQFVNVRLRVETREAATIIPSAAVQFGTRGTFVYVVDSDSKVSIRQVTIAASDAERSLVAGGVQPGERLVLEGTDRLRDGSEVEVVDPDLVQSPDGAANEPDARQGKRDGAARNGA</sequence>
<reference evidence="16" key="1">
    <citation type="submission" date="2007-04" db="EMBL/GenBank/DDBJ databases">
        <title>Complete sequence of Pseudomonas mendocina ymp.</title>
        <authorList>
            <consortium name="US DOE Joint Genome Institute"/>
            <person name="Copeland A."/>
            <person name="Lucas S."/>
            <person name="Lapidus A."/>
            <person name="Barry K."/>
            <person name="Glavina del Rio T."/>
            <person name="Dalin E."/>
            <person name="Tice H."/>
            <person name="Pitluck S."/>
            <person name="Kiss H."/>
            <person name="Brettin T."/>
            <person name="Detter J.C."/>
            <person name="Bruce D."/>
            <person name="Han C."/>
            <person name="Schmutz J."/>
            <person name="Larimer F."/>
            <person name="Land M."/>
            <person name="Hauser L."/>
            <person name="Kyrpides N."/>
            <person name="Mikhailova N."/>
            <person name="Hersman L."/>
            <person name="Dubois J."/>
            <person name="Maurice P."/>
            <person name="Richardson P."/>
        </authorList>
    </citation>
    <scope>NUCLEOTIDE SEQUENCE [LARGE SCALE GENOMIC DNA]</scope>
    <source>
        <strain evidence="16">Ymp</strain>
    </source>
</reference>
<name>A4XV21_ECTM1</name>
<dbReference type="Pfam" id="PF25917">
    <property type="entry name" value="BSH_RND"/>
    <property type="match status" value="1"/>
</dbReference>
<dbReference type="Gene3D" id="1.10.287.470">
    <property type="entry name" value="Helix hairpin bin"/>
    <property type="match status" value="1"/>
</dbReference>
<dbReference type="SUPFAM" id="SSF111369">
    <property type="entry name" value="HlyD-like secretion proteins"/>
    <property type="match status" value="1"/>
</dbReference>
<dbReference type="InterPro" id="IPR058624">
    <property type="entry name" value="MdtA-like_HH"/>
</dbReference>
<dbReference type="InterPro" id="IPR058627">
    <property type="entry name" value="MdtA-like_C"/>
</dbReference>
<keyword evidence="4" id="KW-0813">Transport</keyword>
<dbReference type="Pfam" id="PF25876">
    <property type="entry name" value="HH_MFP_RND"/>
    <property type="match status" value="1"/>
</dbReference>
<proteinExistence type="inferred from homology"/>
<protein>
    <submittedName>
        <fullName evidence="16">Efflux transporter, RND family, MFP subunit</fullName>
    </submittedName>
</protein>
<feature type="domain" description="Multidrug resistance protein MdtA-like alpha-helical hairpin" evidence="12">
    <location>
        <begin position="141"/>
        <end position="210"/>
    </location>
</feature>
<dbReference type="PANTHER" id="PTHR30469:SF12">
    <property type="entry name" value="MULTIDRUG RESISTANCE PROTEIN MDTA"/>
    <property type="match status" value="1"/>
</dbReference>
<dbReference type="HOGENOM" id="CLU_018816_2_0_6"/>
<keyword evidence="11" id="KW-0812">Transmembrane</keyword>
<accession>A4XV21</accession>
<dbReference type="Gene3D" id="2.40.30.170">
    <property type="match status" value="1"/>
</dbReference>
<dbReference type="EMBL" id="CP000680">
    <property type="protein sequence ID" value="ABP85187.1"/>
    <property type="molecule type" value="Genomic_DNA"/>
</dbReference>
<keyword evidence="8 11" id="KW-0472">Membrane</keyword>
<keyword evidence="5" id="KW-1003">Cell membrane</keyword>
<dbReference type="AlphaFoldDB" id="A4XV21"/>
<comment type="similarity">
    <text evidence="3">Belongs to the membrane fusion protein (MFP) (TC 8.A.1) family.</text>
</comment>
<evidence type="ECO:0000256" key="3">
    <source>
        <dbReference type="ARBA" id="ARBA00009477"/>
    </source>
</evidence>
<evidence type="ECO:0000259" key="15">
    <source>
        <dbReference type="Pfam" id="PF25967"/>
    </source>
</evidence>
<feature type="region of interest" description="Disordered" evidence="10">
    <location>
        <begin position="393"/>
        <end position="435"/>
    </location>
</feature>
<comment type="subcellular location">
    <subcellularLocation>
        <location evidence="1">Cell inner membrane</location>
    </subcellularLocation>
    <subcellularLocation>
        <location evidence="2">Membrane</location>
        <topology evidence="2">Lipid-anchor</topology>
    </subcellularLocation>
</comment>
<evidence type="ECO:0000256" key="10">
    <source>
        <dbReference type="SAM" id="MobiDB-lite"/>
    </source>
</evidence>
<evidence type="ECO:0000256" key="9">
    <source>
        <dbReference type="SAM" id="Coils"/>
    </source>
</evidence>
<evidence type="ECO:0000256" key="1">
    <source>
        <dbReference type="ARBA" id="ARBA00004533"/>
    </source>
</evidence>
<evidence type="ECO:0000256" key="5">
    <source>
        <dbReference type="ARBA" id="ARBA00022475"/>
    </source>
</evidence>
<dbReference type="NCBIfam" id="TIGR01730">
    <property type="entry name" value="RND_mfp"/>
    <property type="match status" value="1"/>
</dbReference>
<feature type="domain" description="Multidrug resistance protein MdtA-like barrel-sandwich hybrid" evidence="13">
    <location>
        <begin position="100"/>
        <end position="243"/>
    </location>
</feature>
<evidence type="ECO:0000256" key="7">
    <source>
        <dbReference type="ARBA" id="ARBA00023054"/>
    </source>
</evidence>
<dbReference type="Pfam" id="PF25967">
    <property type="entry name" value="RND-MFP_C"/>
    <property type="match status" value="1"/>
</dbReference>
<evidence type="ECO:0000259" key="12">
    <source>
        <dbReference type="Pfam" id="PF25876"/>
    </source>
</evidence>
<dbReference type="Gene3D" id="2.40.50.100">
    <property type="match status" value="1"/>
</dbReference>
<evidence type="ECO:0000259" key="14">
    <source>
        <dbReference type="Pfam" id="PF25944"/>
    </source>
</evidence>
<feature type="transmembrane region" description="Helical" evidence="11">
    <location>
        <begin position="36"/>
        <end position="54"/>
    </location>
</feature>
<dbReference type="InterPro" id="IPR058625">
    <property type="entry name" value="MdtA-like_BSH"/>
</dbReference>
<dbReference type="FunFam" id="2.40.30.170:FF:000006">
    <property type="entry name" value="Multidrug resistance protein MdtA"/>
    <property type="match status" value="1"/>
</dbReference>
<dbReference type="KEGG" id="pmy:Pmen_2431"/>
<dbReference type="PANTHER" id="PTHR30469">
    <property type="entry name" value="MULTIDRUG RESISTANCE PROTEIN MDTA"/>
    <property type="match status" value="1"/>
</dbReference>
<dbReference type="InterPro" id="IPR058626">
    <property type="entry name" value="MdtA-like_b-barrel"/>
</dbReference>
<gene>
    <name evidence="16" type="ordered locus">Pmen_2431</name>
</gene>
<dbReference type="GO" id="GO:0005886">
    <property type="term" value="C:plasma membrane"/>
    <property type="evidence" value="ECO:0007669"/>
    <property type="project" value="UniProtKB-SubCell"/>
</dbReference>
<organism evidence="16">
    <name type="scientific">Ectopseudomonas mendocina (strain ymp)</name>
    <name type="common">Pseudomonas mendocina</name>
    <dbReference type="NCBI Taxonomy" id="399739"/>
    <lineage>
        <taxon>Bacteria</taxon>
        <taxon>Pseudomonadati</taxon>
        <taxon>Pseudomonadota</taxon>
        <taxon>Gammaproteobacteria</taxon>
        <taxon>Pseudomonadales</taxon>
        <taxon>Pseudomonadaceae</taxon>
        <taxon>Ectopseudomonas</taxon>
    </lineage>
</organism>
<evidence type="ECO:0000256" key="2">
    <source>
        <dbReference type="ARBA" id="ARBA00004635"/>
    </source>
</evidence>
<dbReference type="eggNOG" id="COG0845">
    <property type="taxonomic scope" value="Bacteria"/>
</dbReference>
<dbReference type="GO" id="GO:0015562">
    <property type="term" value="F:efflux transmembrane transporter activity"/>
    <property type="evidence" value="ECO:0007669"/>
    <property type="project" value="TreeGrafter"/>
</dbReference>
<evidence type="ECO:0000256" key="8">
    <source>
        <dbReference type="ARBA" id="ARBA00023136"/>
    </source>
</evidence>
<feature type="domain" description="Multidrug resistance protein MdtA-like C-terminal permuted SH3" evidence="15">
    <location>
        <begin position="335"/>
        <end position="395"/>
    </location>
</feature>
<evidence type="ECO:0000256" key="4">
    <source>
        <dbReference type="ARBA" id="ARBA00022448"/>
    </source>
</evidence>
<dbReference type="Gene3D" id="2.40.420.20">
    <property type="match status" value="1"/>
</dbReference>
<evidence type="ECO:0000256" key="6">
    <source>
        <dbReference type="ARBA" id="ARBA00022519"/>
    </source>
</evidence>
<evidence type="ECO:0000313" key="16">
    <source>
        <dbReference type="EMBL" id="ABP85187.1"/>
    </source>
</evidence>
<dbReference type="NCBIfam" id="NF008589">
    <property type="entry name" value="PRK11556.1"/>
    <property type="match status" value="1"/>
</dbReference>
<evidence type="ECO:0000256" key="11">
    <source>
        <dbReference type="SAM" id="Phobius"/>
    </source>
</evidence>